<keyword evidence="3" id="KW-1185">Reference proteome</keyword>
<dbReference type="InterPro" id="IPR001763">
    <property type="entry name" value="Rhodanese-like_dom"/>
</dbReference>
<dbReference type="PROSITE" id="PS50206">
    <property type="entry name" value="RHODANESE_3"/>
    <property type="match status" value="1"/>
</dbReference>
<name>A0A0M6XQP0_9RHOB</name>
<feature type="domain" description="Rhodanese" evidence="1">
    <location>
        <begin position="23"/>
        <end position="147"/>
    </location>
</feature>
<gene>
    <name evidence="2" type="ORF">JAN5088_02238</name>
</gene>
<dbReference type="SUPFAM" id="SSF52821">
    <property type="entry name" value="Rhodanese/Cell cycle control phosphatase"/>
    <property type="match status" value="1"/>
</dbReference>
<dbReference type="Gene3D" id="3.40.250.10">
    <property type="entry name" value="Rhodanese-like domain"/>
    <property type="match status" value="1"/>
</dbReference>
<evidence type="ECO:0000313" key="3">
    <source>
        <dbReference type="Proteomes" id="UP000048908"/>
    </source>
</evidence>
<reference evidence="2 3" key="1">
    <citation type="submission" date="2015-07" db="EMBL/GenBank/DDBJ databases">
        <authorList>
            <person name="Noorani M."/>
        </authorList>
    </citation>
    <scope>NUCLEOTIDE SEQUENCE [LARGE SCALE GENOMIC DNA]</scope>
    <source>
        <strain evidence="2 3">CECT 5088</strain>
    </source>
</reference>
<organism evidence="2 3">
    <name type="scientific">Jannaschia rubra</name>
    <dbReference type="NCBI Taxonomy" id="282197"/>
    <lineage>
        <taxon>Bacteria</taxon>
        <taxon>Pseudomonadati</taxon>
        <taxon>Pseudomonadota</taxon>
        <taxon>Alphaproteobacteria</taxon>
        <taxon>Rhodobacterales</taxon>
        <taxon>Roseobacteraceae</taxon>
        <taxon>Jannaschia</taxon>
    </lineage>
</organism>
<evidence type="ECO:0000259" key="1">
    <source>
        <dbReference type="PROSITE" id="PS50206"/>
    </source>
</evidence>
<dbReference type="RefSeq" id="WP_055682860.1">
    <property type="nucleotide sequence ID" value="NZ_CANMUL010000001.1"/>
</dbReference>
<sequence>MKTDHNPLISEVGPREAWNILSGDKDAVLVDVRTGPEWSFVGGADLSDLGKDVIRIEWKSWPDMSPNPAFVGALMDRTGGLPSRFLFICRSGARSMHAAEAVADALSARGEAVPCINVAEGFEGDLDADDHRGGLNGWKARGLAWRQS</sequence>
<evidence type="ECO:0000313" key="2">
    <source>
        <dbReference type="EMBL" id="CTQ33456.1"/>
    </source>
</evidence>
<accession>A0A0M6XQP0</accession>
<dbReference type="InterPro" id="IPR036873">
    <property type="entry name" value="Rhodanese-like_dom_sf"/>
</dbReference>
<protein>
    <recommendedName>
        <fullName evidence="1">Rhodanese domain-containing protein</fullName>
    </recommendedName>
</protein>
<dbReference type="STRING" id="282197.SAMN04488517_102285"/>
<dbReference type="Proteomes" id="UP000048908">
    <property type="component" value="Unassembled WGS sequence"/>
</dbReference>
<dbReference type="AlphaFoldDB" id="A0A0M6XQP0"/>
<dbReference type="OrthoDB" id="9815890at2"/>
<proteinExistence type="predicted"/>
<dbReference type="EMBL" id="CXPG01000020">
    <property type="protein sequence ID" value="CTQ33456.1"/>
    <property type="molecule type" value="Genomic_DNA"/>
</dbReference>